<sequence length="62" mass="6872">MKRNRSYSSFEGSSRRRKASLPILPIIAVVVLVAIIALLWSRGGEKPQARVEKVIPAEKLGQ</sequence>
<gene>
    <name evidence="2" type="ORF">BV95_00459</name>
</gene>
<feature type="transmembrane region" description="Helical" evidence="1">
    <location>
        <begin position="21"/>
        <end position="40"/>
    </location>
</feature>
<comment type="caution">
    <text evidence="2">The sequence shown here is derived from an EMBL/GenBank/DDBJ whole genome shotgun (WGS) entry which is preliminary data.</text>
</comment>
<keyword evidence="1" id="KW-0472">Membrane</keyword>
<dbReference type="Proteomes" id="UP000028411">
    <property type="component" value="Unassembled WGS sequence"/>
</dbReference>
<dbReference type="eggNOG" id="ENOG50305Z6">
    <property type="taxonomic scope" value="Bacteria"/>
</dbReference>
<reference evidence="2 3" key="1">
    <citation type="submission" date="2014-02" db="EMBL/GenBank/DDBJ databases">
        <title>Whole genome sequence of Sphingobium chlorophenolicum NBRC 16172.</title>
        <authorList>
            <person name="Gan H.M."/>
            <person name="Gan H.Y."/>
            <person name="Chew T.H."/>
            <person name="Savka M.A."/>
        </authorList>
    </citation>
    <scope>NUCLEOTIDE SEQUENCE [LARGE SCALE GENOMIC DNA]</scope>
    <source>
        <strain evidence="2 3">NBRC 16172</strain>
    </source>
</reference>
<evidence type="ECO:0000313" key="3">
    <source>
        <dbReference type="Proteomes" id="UP000028411"/>
    </source>
</evidence>
<name>A0A081RJC3_SPHCR</name>
<accession>A0A081RJC3</accession>
<keyword evidence="1" id="KW-0812">Transmembrane</keyword>
<dbReference type="PATRIC" id="fig|46429.4.peg.457"/>
<organism evidence="2 3">
    <name type="scientific">Sphingobium chlorophenolicum</name>
    <dbReference type="NCBI Taxonomy" id="46429"/>
    <lineage>
        <taxon>Bacteria</taxon>
        <taxon>Pseudomonadati</taxon>
        <taxon>Pseudomonadota</taxon>
        <taxon>Alphaproteobacteria</taxon>
        <taxon>Sphingomonadales</taxon>
        <taxon>Sphingomonadaceae</taxon>
        <taxon>Sphingobium</taxon>
    </lineage>
</organism>
<protein>
    <submittedName>
        <fullName evidence="2">Uncharacterized protein</fullName>
    </submittedName>
</protein>
<proteinExistence type="predicted"/>
<dbReference type="AlphaFoldDB" id="A0A081RJC3"/>
<evidence type="ECO:0000256" key="1">
    <source>
        <dbReference type="SAM" id="Phobius"/>
    </source>
</evidence>
<evidence type="ECO:0000313" key="2">
    <source>
        <dbReference type="EMBL" id="KEQ55296.1"/>
    </source>
</evidence>
<dbReference type="RefSeq" id="WP_037446835.1">
    <property type="nucleotide sequence ID" value="NZ_JFHR01000002.1"/>
</dbReference>
<dbReference type="EMBL" id="JFHR01000002">
    <property type="protein sequence ID" value="KEQ55296.1"/>
    <property type="molecule type" value="Genomic_DNA"/>
</dbReference>
<keyword evidence="1" id="KW-1133">Transmembrane helix</keyword>